<evidence type="ECO:0000313" key="1">
    <source>
        <dbReference type="EMBL" id="MCM2676320.1"/>
    </source>
</evidence>
<sequence length="132" mass="15042">MRFYIASSLKNIDFVRELASLLKKEGFEFTYDWTEVEGVKSIELISAIGENEKEAVKKSDFVVLLLPGGKSSHVELGIGLGLDKRVYVYSSTEESYNMDQTSTFYYVKGVDRYVGSIEGFAEYLLKKETEFM</sequence>
<dbReference type="SUPFAM" id="SSF52309">
    <property type="entry name" value="N-(deoxy)ribosyltransferase-like"/>
    <property type="match status" value="1"/>
</dbReference>
<evidence type="ECO:0000313" key="2">
    <source>
        <dbReference type="Proteomes" id="UP001203665"/>
    </source>
</evidence>
<proteinExistence type="predicted"/>
<dbReference type="RefSeq" id="WP_251608293.1">
    <property type="nucleotide sequence ID" value="NZ_JAMQJY010000001.1"/>
</dbReference>
<dbReference type="Gene3D" id="3.40.50.450">
    <property type="match status" value="1"/>
</dbReference>
<protein>
    <submittedName>
        <fullName evidence="1">Nucleoside 2-deoxyribosyltransferase</fullName>
    </submittedName>
</protein>
<comment type="caution">
    <text evidence="1">The sequence shown here is derived from an EMBL/GenBank/DDBJ whole genome shotgun (WGS) entry which is preliminary data.</text>
</comment>
<gene>
    <name evidence="1" type="ORF">NDM98_13005</name>
</gene>
<name>A0ABT0XKR3_9BACI</name>
<dbReference type="EMBL" id="JAMQJY010000001">
    <property type="protein sequence ID" value="MCM2676320.1"/>
    <property type="molecule type" value="Genomic_DNA"/>
</dbReference>
<dbReference type="Proteomes" id="UP001203665">
    <property type="component" value="Unassembled WGS sequence"/>
</dbReference>
<organism evidence="1 2">
    <name type="scientific">Alkalicoccobacillus plakortidis</name>
    <dbReference type="NCBI Taxonomy" id="444060"/>
    <lineage>
        <taxon>Bacteria</taxon>
        <taxon>Bacillati</taxon>
        <taxon>Bacillota</taxon>
        <taxon>Bacilli</taxon>
        <taxon>Bacillales</taxon>
        <taxon>Bacillaceae</taxon>
        <taxon>Alkalicoccobacillus</taxon>
    </lineage>
</organism>
<accession>A0ABT0XKR3</accession>
<reference evidence="1" key="1">
    <citation type="submission" date="2022-06" db="EMBL/GenBank/DDBJ databases">
        <title>Alkalicoccobacillus porphyridii sp. nov., isolated from a marine red alga, Porphyridium purpureum and reclassification of Shouchella plakortidis and Shouchella gibsonii as Alkalicoccobacillus plakortidis comb. nov. and Alkalicoccobacillus gibsonii comb. nov.</title>
        <authorList>
            <person name="Kim K.H."/>
            <person name="Lee J.K."/>
            <person name="Han D.M."/>
            <person name="Baek J.H."/>
            <person name="Jeon C.O."/>
        </authorList>
    </citation>
    <scope>NUCLEOTIDE SEQUENCE</scope>
    <source>
        <strain evidence="1">DSM 19153</strain>
    </source>
</reference>
<keyword evidence="2" id="KW-1185">Reference proteome</keyword>